<feature type="compositionally biased region" description="Low complexity" evidence="12">
    <location>
        <begin position="182"/>
        <end position="200"/>
    </location>
</feature>
<feature type="compositionally biased region" description="Low complexity" evidence="12">
    <location>
        <begin position="96"/>
        <end position="107"/>
    </location>
</feature>
<organism evidence="14 15">
    <name type="scientific">Auraticoccus cholistanensis</name>
    <dbReference type="NCBI Taxonomy" id="2656650"/>
    <lineage>
        <taxon>Bacteria</taxon>
        <taxon>Bacillati</taxon>
        <taxon>Actinomycetota</taxon>
        <taxon>Actinomycetes</taxon>
        <taxon>Propionibacteriales</taxon>
        <taxon>Propionibacteriaceae</taxon>
        <taxon>Auraticoccus</taxon>
    </lineage>
</organism>
<keyword evidence="7 11" id="KW-0418">Kinase</keyword>
<evidence type="ECO:0000256" key="2">
    <source>
        <dbReference type="ARBA" id="ARBA00012980"/>
    </source>
</evidence>
<feature type="compositionally biased region" description="Basic residues" evidence="12">
    <location>
        <begin position="34"/>
        <end position="49"/>
    </location>
</feature>
<comment type="similarity">
    <text evidence="1 11">Belongs to the thymidylate kinase family.</text>
</comment>
<feature type="compositionally biased region" description="Basic residues" evidence="12">
    <location>
        <begin position="83"/>
        <end position="93"/>
    </location>
</feature>
<keyword evidence="4 11" id="KW-0808">Transferase</keyword>
<dbReference type="InterPro" id="IPR039430">
    <property type="entry name" value="Thymidylate_kin-like_dom"/>
</dbReference>
<dbReference type="GO" id="GO:0006227">
    <property type="term" value="P:dUDP biosynthetic process"/>
    <property type="evidence" value="ECO:0007669"/>
    <property type="project" value="TreeGrafter"/>
</dbReference>
<feature type="compositionally biased region" description="Low complexity" evidence="12">
    <location>
        <begin position="146"/>
        <end position="157"/>
    </location>
</feature>
<dbReference type="GO" id="GO:0006235">
    <property type="term" value="P:dTTP biosynthetic process"/>
    <property type="evidence" value="ECO:0007669"/>
    <property type="project" value="UniProtKB-UniRule"/>
</dbReference>
<dbReference type="SUPFAM" id="SSF52540">
    <property type="entry name" value="P-loop containing nucleoside triphosphate hydrolases"/>
    <property type="match status" value="1"/>
</dbReference>
<dbReference type="Pfam" id="PF02223">
    <property type="entry name" value="Thymidylate_kin"/>
    <property type="match status" value="1"/>
</dbReference>
<dbReference type="PANTHER" id="PTHR10344">
    <property type="entry name" value="THYMIDYLATE KINASE"/>
    <property type="match status" value="1"/>
</dbReference>
<dbReference type="Gene3D" id="3.40.50.300">
    <property type="entry name" value="P-loop containing nucleotide triphosphate hydrolases"/>
    <property type="match status" value="1"/>
</dbReference>
<evidence type="ECO:0000256" key="5">
    <source>
        <dbReference type="ARBA" id="ARBA00022727"/>
    </source>
</evidence>
<name>A0A6A9UW65_9ACTN</name>
<dbReference type="Proteomes" id="UP000435304">
    <property type="component" value="Unassembled WGS sequence"/>
</dbReference>
<comment type="function">
    <text evidence="10 11">Phosphorylation of dTMP to form dTDP in both de novo and salvage pathways of dTTP synthesis.</text>
</comment>
<evidence type="ECO:0000256" key="9">
    <source>
        <dbReference type="ARBA" id="ARBA00048743"/>
    </source>
</evidence>
<evidence type="ECO:0000313" key="14">
    <source>
        <dbReference type="EMBL" id="MVA76948.1"/>
    </source>
</evidence>
<dbReference type="FunFam" id="3.40.50.300:FF:000225">
    <property type="entry name" value="Thymidylate kinase"/>
    <property type="match status" value="1"/>
</dbReference>
<evidence type="ECO:0000256" key="1">
    <source>
        <dbReference type="ARBA" id="ARBA00009776"/>
    </source>
</evidence>
<evidence type="ECO:0000259" key="13">
    <source>
        <dbReference type="Pfam" id="PF02223"/>
    </source>
</evidence>
<protein>
    <recommendedName>
        <fullName evidence="3 11">Thymidylate kinase</fullName>
        <ecNumber evidence="2 11">2.7.4.9</ecNumber>
    </recommendedName>
    <alternativeName>
        <fullName evidence="11">dTMP kinase</fullName>
    </alternativeName>
</protein>
<dbReference type="GO" id="GO:0005524">
    <property type="term" value="F:ATP binding"/>
    <property type="evidence" value="ECO:0007669"/>
    <property type="project" value="UniProtKB-UniRule"/>
</dbReference>
<gene>
    <name evidence="11" type="primary">tmk</name>
    <name evidence="14" type="ORF">GC722_13075</name>
</gene>
<dbReference type="GO" id="GO:0006233">
    <property type="term" value="P:dTDP biosynthetic process"/>
    <property type="evidence" value="ECO:0007669"/>
    <property type="project" value="InterPro"/>
</dbReference>
<dbReference type="GO" id="GO:0005829">
    <property type="term" value="C:cytosol"/>
    <property type="evidence" value="ECO:0007669"/>
    <property type="project" value="TreeGrafter"/>
</dbReference>
<evidence type="ECO:0000256" key="12">
    <source>
        <dbReference type="SAM" id="MobiDB-lite"/>
    </source>
</evidence>
<keyword evidence="5 11" id="KW-0545">Nucleotide biosynthesis</keyword>
<feature type="compositionally biased region" description="Basic residues" evidence="12">
    <location>
        <begin position="1"/>
        <end position="14"/>
    </location>
</feature>
<dbReference type="PANTHER" id="PTHR10344:SF4">
    <property type="entry name" value="UMP-CMP KINASE 2, MITOCHONDRIAL"/>
    <property type="match status" value="1"/>
</dbReference>
<feature type="compositionally biased region" description="Gly residues" evidence="12">
    <location>
        <begin position="15"/>
        <end position="29"/>
    </location>
</feature>
<evidence type="ECO:0000256" key="8">
    <source>
        <dbReference type="ARBA" id="ARBA00022840"/>
    </source>
</evidence>
<evidence type="ECO:0000313" key="15">
    <source>
        <dbReference type="Proteomes" id="UP000435304"/>
    </source>
</evidence>
<keyword evidence="8 11" id="KW-0067">ATP-binding</keyword>
<evidence type="ECO:0000256" key="3">
    <source>
        <dbReference type="ARBA" id="ARBA00017144"/>
    </source>
</evidence>
<accession>A0A6A9UW65</accession>
<evidence type="ECO:0000256" key="6">
    <source>
        <dbReference type="ARBA" id="ARBA00022741"/>
    </source>
</evidence>
<comment type="caution">
    <text evidence="14">The sequence shown here is derived from an EMBL/GenBank/DDBJ whole genome shotgun (WGS) entry which is preliminary data.</text>
</comment>
<dbReference type="InterPro" id="IPR027417">
    <property type="entry name" value="P-loop_NTPase"/>
</dbReference>
<reference evidence="14 15" key="1">
    <citation type="submission" date="2019-12" db="EMBL/GenBank/DDBJ databases">
        <title>Auraticoccus cholistani sp. nov., an actinomycete isolated from soil of Cholistan desert.</title>
        <authorList>
            <person name="Cheema M.T."/>
        </authorList>
    </citation>
    <scope>NUCLEOTIDE SEQUENCE [LARGE SCALE GENOMIC DNA]</scope>
    <source>
        <strain evidence="14 15">F435</strain>
    </source>
</reference>
<dbReference type="CDD" id="cd01672">
    <property type="entry name" value="TMPK"/>
    <property type="match status" value="1"/>
</dbReference>
<keyword evidence="15" id="KW-1185">Reference proteome</keyword>
<dbReference type="InterPro" id="IPR018094">
    <property type="entry name" value="Thymidylate_kinase"/>
</dbReference>
<evidence type="ECO:0000256" key="7">
    <source>
        <dbReference type="ARBA" id="ARBA00022777"/>
    </source>
</evidence>
<dbReference type="EMBL" id="WPCU01000009">
    <property type="protein sequence ID" value="MVA76948.1"/>
    <property type="molecule type" value="Genomic_DNA"/>
</dbReference>
<feature type="domain" description="Thymidylate kinase-like" evidence="13">
    <location>
        <begin position="272"/>
        <end position="457"/>
    </location>
</feature>
<evidence type="ECO:0000256" key="11">
    <source>
        <dbReference type="HAMAP-Rule" id="MF_00165"/>
    </source>
</evidence>
<proteinExistence type="inferred from homology"/>
<feature type="compositionally biased region" description="Low complexity" evidence="12">
    <location>
        <begin position="50"/>
        <end position="62"/>
    </location>
</feature>
<comment type="catalytic activity">
    <reaction evidence="9 11">
        <text>dTMP + ATP = dTDP + ADP</text>
        <dbReference type="Rhea" id="RHEA:13517"/>
        <dbReference type="ChEBI" id="CHEBI:30616"/>
        <dbReference type="ChEBI" id="CHEBI:58369"/>
        <dbReference type="ChEBI" id="CHEBI:63528"/>
        <dbReference type="ChEBI" id="CHEBI:456216"/>
        <dbReference type="EC" id="2.7.4.9"/>
    </reaction>
</comment>
<dbReference type="EC" id="2.7.4.9" evidence="2 11"/>
<sequence>MEPHRVGHRHRPGGVRHGPGGLAAAGVAGGRPVAAHRQHRLRRRPHRGALRAAGGAAGSGRRAGPDVARRGRRGAGLAGGRAGRCRPGRRRRPRAADGGARRAALPAPAGPGGAGLAGATAGARGGVAGQRGAGPLGPGGGGGADQGRAPAGSQLAAGGLGGDGRAGRAGPRRHPGRPPQPAGLGPQGRQAAAAGLGPAARLRRPAAGDHRALRGGPRPAAGLRRRPPLRAAADRAEPGPARAPRPLAPAGEQAPHGDQGLLVSAPGVFVVFEGGDGVGKTTQVRLLAERLTASGRPVVLTREPGDTAVGARIRDLLLDPAHPEMAPRTEALLYAADKAQHLAEVVRPGLARGAVVVCDRYVDSMLAYQGAGRVLAVDEVEEVARWATEGLRPSLTVLLDLDPDRAVAAIAGKDRLEAESVEFHRRVREGFARLVARDPDRYLVLPARQRREEIAEQVWRRLQPLLAPVSVASGTVEP</sequence>
<keyword evidence="6 11" id="KW-0547">Nucleotide-binding</keyword>
<dbReference type="AlphaFoldDB" id="A0A6A9UW65"/>
<dbReference type="NCBIfam" id="TIGR00041">
    <property type="entry name" value="DTMP_kinase"/>
    <property type="match status" value="1"/>
</dbReference>
<feature type="compositionally biased region" description="Gly residues" evidence="12">
    <location>
        <begin position="123"/>
        <end position="145"/>
    </location>
</feature>
<evidence type="ECO:0000256" key="4">
    <source>
        <dbReference type="ARBA" id="ARBA00022679"/>
    </source>
</evidence>
<dbReference type="GO" id="GO:0004798">
    <property type="term" value="F:dTMP kinase activity"/>
    <property type="evidence" value="ECO:0007669"/>
    <property type="project" value="UniProtKB-UniRule"/>
</dbReference>
<evidence type="ECO:0000256" key="10">
    <source>
        <dbReference type="ARBA" id="ARBA00057735"/>
    </source>
</evidence>
<dbReference type="HAMAP" id="MF_00165">
    <property type="entry name" value="Thymidylate_kinase"/>
    <property type="match status" value="1"/>
</dbReference>
<feature type="binding site" evidence="11">
    <location>
        <begin position="274"/>
        <end position="281"/>
    </location>
    <ligand>
        <name>ATP</name>
        <dbReference type="ChEBI" id="CHEBI:30616"/>
    </ligand>
</feature>
<feature type="region of interest" description="Disordered" evidence="12">
    <location>
        <begin position="1"/>
        <end position="260"/>
    </location>
</feature>